<evidence type="ECO:0000313" key="2">
    <source>
        <dbReference type="Proteomes" id="UP001341840"/>
    </source>
</evidence>
<organism evidence="1 2">
    <name type="scientific">Stylosanthes scabra</name>
    <dbReference type="NCBI Taxonomy" id="79078"/>
    <lineage>
        <taxon>Eukaryota</taxon>
        <taxon>Viridiplantae</taxon>
        <taxon>Streptophyta</taxon>
        <taxon>Embryophyta</taxon>
        <taxon>Tracheophyta</taxon>
        <taxon>Spermatophyta</taxon>
        <taxon>Magnoliopsida</taxon>
        <taxon>eudicotyledons</taxon>
        <taxon>Gunneridae</taxon>
        <taxon>Pentapetalae</taxon>
        <taxon>rosids</taxon>
        <taxon>fabids</taxon>
        <taxon>Fabales</taxon>
        <taxon>Fabaceae</taxon>
        <taxon>Papilionoideae</taxon>
        <taxon>50 kb inversion clade</taxon>
        <taxon>dalbergioids sensu lato</taxon>
        <taxon>Dalbergieae</taxon>
        <taxon>Pterocarpus clade</taxon>
        <taxon>Stylosanthes</taxon>
    </lineage>
</organism>
<dbReference type="Proteomes" id="UP001341840">
    <property type="component" value="Unassembled WGS sequence"/>
</dbReference>
<evidence type="ECO:0000313" key="1">
    <source>
        <dbReference type="EMBL" id="MED6143903.1"/>
    </source>
</evidence>
<gene>
    <name evidence="1" type="ORF">PIB30_010260</name>
</gene>
<keyword evidence="2" id="KW-1185">Reference proteome</keyword>
<proteinExistence type="predicted"/>
<comment type="caution">
    <text evidence="1">The sequence shown here is derived from an EMBL/GenBank/DDBJ whole genome shotgun (WGS) entry which is preliminary data.</text>
</comment>
<protein>
    <submittedName>
        <fullName evidence="1">Uncharacterized protein</fullName>
    </submittedName>
</protein>
<reference evidence="1 2" key="1">
    <citation type="journal article" date="2023" name="Plants (Basel)">
        <title>Bridging the Gap: Combining Genomics and Transcriptomics Approaches to Understand Stylosanthes scabra, an Orphan Legume from the Brazilian Caatinga.</title>
        <authorList>
            <person name="Ferreira-Neto J.R.C."/>
            <person name="da Silva M.D."/>
            <person name="Binneck E."/>
            <person name="de Melo N.F."/>
            <person name="da Silva R.H."/>
            <person name="de Melo A.L.T.M."/>
            <person name="Pandolfi V."/>
            <person name="Bustamante F.O."/>
            <person name="Brasileiro-Vidal A.C."/>
            <person name="Benko-Iseppon A.M."/>
        </authorList>
    </citation>
    <scope>NUCLEOTIDE SEQUENCE [LARGE SCALE GENOMIC DNA]</scope>
    <source>
        <tissue evidence="1">Leaves</tissue>
    </source>
</reference>
<dbReference type="EMBL" id="JASCZI010090645">
    <property type="protein sequence ID" value="MED6143903.1"/>
    <property type="molecule type" value="Genomic_DNA"/>
</dbReference>
<name>A0ABU6T7J9_9FABA</name>
<accession>A0ABU6T7J9</accession>
<sequence length="204" mass="22123">MGSCGAQGDGSDVCVTLERRSHKLCRSGALGRLGSGRRTRGPAKLGQQVGLWKQCLSAIKSFRSARRPAVMETSHTPVPGVADVVDLTRSKTSAPIHAATTPEFTPSCADAAKHYNNLAPTEIDGKINFQKLMRIKPRNVPKAMQLRFTPAKDMDIAGVELAVAAYIFSKEHDTRLGYTKPYQCAGTFACYSFSNIWTAHLAIV</sequence>